<feature type="compositionally biased region" description="Polar residues" evidence="7">
    <location>
        <begin position="1049"/>
        <end position="1058"/>
    </location>
</feature>
<feature type="compositionally biased region" description="Polar residues" evidence="7">
    <location>
        <begin position="272"/>
        <end position="284"/>
    </location>
</feature>
<feature type="compositionally biased region" description="Low complexity" evidence="7">
    <location>
        <begin position="1115"/>
        <end position="1129"/>
    </location>
</feature>
<dbReference type="InParanoid" id="E2ALN8"/>
<feature type="compositionally biased region" description="Basic and acidic residues" evidence="7">
    <location>
        <begin position="748"/>
        <end position="761"/>
    </location>
</feature>
<feature type="transmembrane region" description="Helical" evidence="8">
    <location>
        <begin position="60"/>
        <end position="78"/>
    </location>
</feature>
<keyword evidence="10" id="KW-1185">Reference proteome</keyword>
<feature type="compositionally biased region" description="Acidic residues" evidence="7">
    <location>
        <begin position="450"/>
        <end position="459"/>
    </location>
</feature>
<feature type="compositionally biased region" description="Low complexity" evidence="7">
    <location>
        <begin position="336"/>
        <end position="356"/>
    </location>
</feature>
<feature type="compositionally biased region" description="Basic and acidic residues" evidence="7">
    <location>
        <begin position="720"/>
        <end position="733"/>
    </location>
</feature>
<dbReference type="OrthoDB" id="9378527at2759"/>
<protein>
    <recommendedName>
        <fullName evidence="6">Microtubule-associated protein</fullName>
    </recommendedName>
</protein>
<dbReference type="PROSITE" id="PS51491">
    <property type="entry name" value="TAU_MAP_2"/>
    <property type="match status" value="3"/>
</dbReference>
<dbReference type="PANTHER" id="PTHR11501:SF18">
    <property type="entry name" value="MICROTUBULE-ASSOCIATED PROTEIN"/>
    <property type="match status" value="1"/>
</dbReference>
<dbReference type="GO" id="GO:0000226">
    <property type="term" value="P:microtubule cytoskeleton organization"/>
    <property type="evidence" value="ECO:0007669"/>
    <property type="project" value="TreeGrafter"/>
</dbReference>
<keyword evidence="4" id="KW-0677">Repeat</keyword>
<feature type="compositionally biased region" description="Low complexity" evidence="7">
    <location>
        <begin position="958"/>
        <end position="970"/>
    </location>
</feature>
<evidence type="ECO:0000256" key="2">
    <source>
        <dbReference type="ARBA" id="ARBA00022490"/>
    </source>
</evidence>
<dbReference type="GO" id="GO:0043005">
    <property type="term" value="C:neuron projection"/>
    <property type="evidence" value="ECO:0007669"/>
    <property type="project" value="TreeGrafter"/>
</dbReference>
<keyword evidence="6" id="KW-0493">Microtubule</keyword>
<feature type="compositionally biased region" description="Low complexity" evidence="7">
    <location>
        <begin position="613"/>
        <end position="626"/>
    </location>
</feature>
<feature type="compositionally biased region" description="Basic and acidic residues" evidence="7">
    <location>
        <begin position="684"/>
        <end position="705"/>
    </location>
</feature>
<keyword evidence="2 6" id="KW-0963">Cytoplasm</keyword>
<dbReference type="InterPro" id="IPR027324">
    <property type="entry name" value="MAP2/MAP4/Tau"/>
</dbReference>
<evidence type="ECO:0000256" key="3">
    <source>
        <dbReference type="ARBA" id="ARBA00022553"/>
    </source>
</evidence>
<feature type="region of interest" description="Disordered" evidence="7">
    <location>
        <begin position="179"/>
        <end position="547"/>
    </location>
</feature>
<feature type="compositionally biased region" description="Low complexity" evidence="7">
    <location>
        <begin position="393"/>
        <end position="404"/>
    </location>
</feature>
<sequence>MHAFRARYYNYPIQLYGLDEEQDEKVEQTRIDYASLRAVSTKLTAKHRNDLPQITKHRHANVGLISGVIFVLLAVLRIKTDKRISAERGSASDRSLVTFPPTRCGDSETRSLLADSIVAEASTSRVRRPNEWPDCFQSGEKFGMRANTDLSCDNAKTVIRDKREHRRIVVRRVRLRPRLGVGAQEQRHGRTNGRQRPVERADQGTYLAEDGPTRVSRELSDSRADVKPNVLSPPQGFQARPQGLPPSPRNSINNGPVGVPRPGQPLRRLDSRSSLGPSPASGQFVQLRPYGPPRPPGSSFPLRSPQPGQLPPQNPLHPSNQRFIYSPGIRGPPPQGGQRPPFVGNQQVYQQQQQQQRGNNDPRFQRPDIAPENGPRRPSQESVFPRQLLRNDSSLSLQQRQHLSSNEEIKQPTRPRIVIEKMADINETSDVDKPEGYLQRKKSDVRENGENDDDDDVVMDNEKLSQHPRDSIPEGLVNGSKSPLTPKKPMNRPGTATIENPSKYLDKASKEFSEDMSSVIFQSRPSSAVNDDKEERKDEKFSSRPPSIKEIDILENLTEDFARDEASLLLADDSMNNKISRPPSATSTFELIEEIPKPSSPYNDIIFENVEQSLKTSSKSSDNSRSVTPSYLDTPQNAEQAVSRTSSRISDKSRSSTPAHLDAPENTEQNKTPDKSRSNTPAELEPHGNADQESKTPIKTPDKSRANTPARSESLGDAEQESKTPIKTPDKSRASTPAKSELLGNAEQELKTPIKTPDKSRANTPAKSELLGNAEQELKTPIKTPDKSRANTPAKSELLGNAEQELKTPIKTPDKSRASTPAESEPPVHAEQKSKTPIKTPDKSRANTPAGLEPSENTEQEMTTPVKTPDKSRASTPVVQLAPSPNPEKEPHLTPTKTPDKSRSSTPAGIESSGGEVSVENSHGDKSGENTLQVKESGKPASLLSSPNSASDKDGKSLKSPKSPKSPKSSTIPESQGKLSMPESATSPPRSPGGVKGFDNGEQRSLSSGGSPRLKSPKSPAKQTESEKKKKTSFVETTKKSVEIADTTPILTATSPSKPTAPRPQTPTKPDDEKKPTKKKAIQNGSESQTNAASTTNGVAESPTKRSKESDKRSTAGSPTKSPSKSAKSLPRTPDTPSSTAQEKKKVPMNKVQVGAAPSPNLKTVRSKIGSLDNASYKPGGGKVKIENRKLDFSKAQPKIAAKNDKYTPSGGDKKISQVKLQWTAKSKVGSLENATYKPGGGDKKIETVKLDFKEKAKPKVGSKENTKHVPGGGAVKSASPPKTPQETKNDIPTQKIEIKAESKIGSLDNVKHKPGGGEKKIFNDRDYLRQTSSNVESLDGSGSQSPVPSGAITNSGKNGLPASDENLNQEC</sequence>
<comment type="subcellular location">
    <subcellularLocation>
        <location evidence="1 6">Cytoplasm</location>
        <location evidence="1 6">Cytoskeleton</location>
    </subcellularLocation>
</comment>
<gene>
    <name evidence="9" type="ORF">EAG_10904</name>
</gene>
<dbReference type="InterPro" id="IPR001084">
    <property type="entry name" value="MAP_tubulin-bd_rpt"/>
</dbReference>
<feature type="compositionally biased region" description="Basic and acidic residues" evidence="7">
    <location>
        <begin position="1103"/>
        <end position="1114"/>
    </location>
</feature>
<evidence type="ECO:0000256" key="6">
    <source>
        <dbReference type="RuleBase" id="RU000686"/>
    </source>
</evidence>
<feature type="compositionally biased region" description="Basic and acidic residues" evidence="7">
    <location>
        <begin position="776"/>
        <end position="789"/>
    </location>
</feature>
<evidence type="ECO:0000256" key="8">
    <source>
        <dbReference type="SAM" id="Phobius"/>
    </source>
</evidence>
<keyword evidence="5 6" id="KW-0206">Cytoskeleton</keyword>
<dbReference type="STRING" id="104421.E2ALN8"/>
<keyword evidence="3" id="KW-0597">Phosphoprotein</keyword>
<feature type="compositionally biased region" description="Polar residues" evidence="7">
    <location>
        <begin position="1330"/>
        <end position="1358"/>
    </location>
</feature>
<dbReference type="Pfam" id="PF00418">
    <property type="entry name" value="Tubulin-binding"/>
    <property type="match status" value="4"/>
</dbReference>
<reference evidence="9 10" key="1">
    <citation type="journal article" date="2010" name="Science">
        <title>Genomic comparison of the ants Camponotus floridanus and Harpegnathos saltator.</title>
        <authorList>
            <person name="Bonasio R."/>
            <person name="Zhang G."/>
            <person name="Ye C."/>
            <person name="Mutti N.S."/>
            <person name="Fang X."/>
            <person name="Qin N."/>
            <person name="Donahue G."/>
            <person name="Yang P."/>
            <person name="Li Q."/>
            <person name="Li C."/>
            <person name="Zhang P."/>
            <person name="Huang Z."/>
            <person name="Berger S.L."/>
            <person name="Reinberg D."/>
            <person name="Wang J."/>
            <person name="Liebig J."/>
        </authorList>
    </citation>
    <scope>NUCLEOTIDE SEQUENCE [LARGE SCALE GENOMIC DNA]</scope>
    <source>
        <strain evidence="10">C129</strain>
    </source>
</reference>
<evidence type="ECO:0000256" key="4">
    <source>
        <dbReference type="ARBA" id="ARBA00022737"/>
    </source>
</evidence>
<keyword evidence="8" id="KW-0812">Transmembrane</keyword>
<dbReference type="GO" id="GO:0005874">
    <property type="term" value="C:microtubule"/>
    <property type="evidence" value="ECO:0007669"/>
    <property type="project" value="UniProtKB-KW"/>
</dbReference>
<feature type="region of interest" description="Disordered" evidence="7">
    <location>
        <begin position="1253"/>
        <end position="1372"/>
    </location>
</feature>
<organism evidence="10">
    <name type="scientific">Camponotus floridanus</name>
    <name type="common">Florida carpenter ant</name>
    <dbReference type="NCBI Taxonomy" id="104421"/>
    <lineage>
        <taxon>Eukaryota</taxon>
        <taxon>Metazoa</taxon>
        <taxon>Ecdysozoa</taxon>
        <taxon>Arthropoda</taxon>
        <taxon>Hexapoda</taxon>
        <taxon>Insecta</taxon>
        <taxon>Pterygota</taxon>
        <taxon>Neoptera</taxon>
        <taxon>Endopterygota</taxon>
        <taxon>Hymenoptera</taxon>
        <taxon>Apocrita</taxon>
        <taxon>Aculeata</taxon>
        <taxon>Formicoidea</taxon>
        <taxon>Formicidae</taxon>
        <taxon>Formicinae</taxon>
        <taxon>Camponotus</taxon>
    </lineage>
</organism>
<accession>E2ALN8</accession>
<evidence type="ECO:0000256" key="5">
    <source>
        <dbReference type="ARBA" id="ARBA00023212"/>
    </source>
</evidence>
<feature type="compositionally biased region" description="Polar residues" evidence="7">
    <location>
        <begin position="627"/>
        <end position="642"/>
    </location>
</feature>
<dbReference type="EMBL" id="GL440609">
    <property type="protein sequence ID" value="EFN65647.1"/>
    <property type="molecule type" value="Genomic_DNA"/>
</dbReference>
<feature type="compositionally biased region" description="Basic and acidic residues" evidence="7">
    <location>
        <begin position="887"/>
        <end position="903"/>
    </location>
</feature>
<evidence type="ECO:0000313" key="10">
    <source>
        <dbReference type="Proteomes" id="UP000000311"/>
    </source>
</evidence>
<feature type="compositionally biased region" description="Basic and acidic residues" evidence="7">
    <location>
        <begin position="460"/>
        <end position="472"/>
    </location>
</feature>
<feature type="compositionally biased region" description="Polar residues" evidence="7">
    <location>
        <begin position="1083"/>
        <end position="1099"/>
    </location>
</feature>
<dbReference type="GO" id="GO:0008017">
    <property type="term" value="F:microtubule binding"/>
    <property type="evidence" value="ECO:0007669"/>
    <property type="project" value="InterPro"/>
</dbReference>
<evidence type="ECO:0000313" key="9">
    <source>
        <dbReference type="EMBL" id="EFN65647.1"/>
    </source>
</evidence>
<feature type="compositionally biased region" description="Basic and acidic residues" evidence="7">
    <location>
        <begin position="1253"/>
        <end position="1268"/>
    </location>
</feature>
<keyword evidence="8" id="KW-1133">Transmembrane helix</keyword>
<feature type="compositionally biased region" description="Basic and acidic residues" evidence="7">
    <location>
        <begin position="405"/>
        <end position="435"/>
    </location>
</feature>
<dbReference type="PANTHER" id="PTHR11501">
    <property type="entry name" value="MICROTUBULE-ASSOCIATED PROTEIN"/>
    <property type="match status" value="1"/>
</dbReference>
<feature type="compositionally biased region" description="Basic and acidic residues" evidence="7">
    <location>
        <begin position="211"/>
        <end position="226"/>
    </location>
</feature>
<feature type="compositionally biased region" description="Basic and acidic residues" evidence="7">
    <location>
        <begin position="504"/>
        <end position="513"/>
    </location>
</feature>
<dbReference type="OMA" id="PIKTPDK"/>
<evidence type="ECO:0000256" key="1">
    <source>
        <dbReference type="ARBA" id="ARBA00004245"/>
    </source>
</evidence>
<feature type="compositionally biased region" description="Polar residues" evidence="7">
    <location>
        <begin position="971"/>
        <end position="988"/>
    </location>
</feature>
<feature type="region of interest" description="Disordered" evidence="7">
    <location>
        <begin position="613"/>
        <end position="1190"/>
    </location>
</feature>
<feature type="compositionally biased region" description="Basic and acidic residues" evidence="7">
    <location>
        <begin position="1310"/>
        <end position="1329"/>
    </location>
</feature>
<feature type="compositionally biased region" description="Basic and acidic residues" evidence="7">
    <location>
        <begin position="826"/>
        <end position="845"/>
    </location>
</feature>
<feature type="compositionally biased region" description="Polar residues" evidence="7">
    <location>
        <begin position="515"/>
        <end position="529"/>
    </location>
</feature>
<dbReference type="PROSITE" id="PS00229">
    <property type="entry name" value="TAU_MAP_1"/>
    <property type="match status" value="2"/>
</dbReference>
<feature type="compositionally biased region" description="Low complexity" evidence="7">
    <location>
        <begin position="911"/>
        <end position="920"/>
    </location>
</feature>
<name>E2ALN8_CAMFO</name>
<dbReference type="GO" id="GO:0031175">
    <property type="term" value="P:neuron projection development"/>
    <property type="evidence" value="ECO:0007669"/>
    <property type="project" value="TreeGrafter"/>
</dbReference>
<dbReference type="Proteomes" id="UP000000311">
    <property type="component" value="Unassembled WGS sequence"/>
</dbReference>
<evidence type="ECO:0000256" key="7">
    <source>
        <dbReference type="SAM" id="MobiDB-lite"/>
    </source>
</evidence>
<feature type="compositionally biased region" description="Basic and acidic residues" evidence="7">
    <location>
        <begin position="530"/>
        <end position="547"/>
    </location>
</feature>
<proteinExistence type="predicted"/>
<feature type="compositionally biased region" description="Basic and acidic residues" evidence="7">
    <location>
        <begin position="804"/>
        <end position="817"/>
    </location>
</feature>
<feature type="compositionally biased region" description="Low complexity" evidence="7">
    <location>
        <begin position="940"/>
        <end position="950"/>
    </location>
</feature>
<feature type="compositionally biased region" description="Polar residues" evidence="7">
    <location>
        <begin position="855"/>
        <end position="866"/>
    </location>
</feature>
<keyword evidence="8" id="KW-0472">Membrane</keyword>